<evidence type="ECO:0000259" key="2">
    <source>
        <dbReference type="Pfam" id="PF13360"/>
    </source>
</evidence>
<dbReference type="SUPFAM" id="SSF50998">
    <property type="entry name" value="Quinoprotein alcohol dehydrogenase-like"/>
    <property type="match status" value="1"/>
</dbReference>
<feature type="chain" id="PRO_5046370080" evidence="1">
    <location>
        <begin position="32"/>
        <end position="531"/>
    </location>
</feature>
<name>A0ABY9WYV1_9BACT</name>
<reference evidence="3 4" key="1">
    <citation type="submission" date="2019-08" db="EMBL/GenBank/DDBJ databases">
        <title>Archangium and Cystobacter genomes.</title>
        <authorList>
            <person name="Chen I.-C.K."/>
            <person name="Wielgoss S."/>
        </authorList>
    </citation>
    <scope>NUCLEOTIDE SEQUENCE [LARGE SCALE GENOMIC DNA]</scope>
    <source>
        <strain evidence="3 4">Cbm 6</strain>
    </source>
</reference>
<protein>
    <submittedName>
        <fullName evidence="3">PQQ-binding-like beta-propeller repeat protein</fullName>
    </submittedName>
</protein>
<dbReference type="PANTHER" id="PTHR34512:SF30">
    <property type="entry name" value="OUTER MEMBRANE PROTEIN ASSEMBLY FACTOR BAMB"/>
    <property type="match status" value="1"/>
</dbReference>
<accession>A0ABY9WYV1</accession>
<dbReference type="EMBL" id="CP043494">
    <property type="protein sequence ID" value="WNG48326.1"/>
    <property type="molecule type" value="Genomic_DNA"/>
</dbReference>
<evidence type="ECO:0000313" key="4">
    <source>
        <dbReference type="Proteomes" id="UP001611383"/>
    </source>
</evidence>
<organism evidence="3 4">
    <name type="scientific">Archangium minus</name>
    <dbReference type="NCBI Taxonomy" id="83450"/>
    <lineage>
        <taxon>Bacteria</taxon>
        <taxon>Pseudomonadati</taxon>
        <taxon>Myxococcota</taxon>
        <taxon>Myxococcia</taxon>
        <taxon>Myxococcales</taxon>
        <taxon>Cystobacterineae</taxon>
        <taxon>Archangiaceae</taxon>
        <taxon>Archangium</taxon>
    </lineage>
</organism>
<evidence type="ECO:0000313" key="3">
    <source>
        <dbReference type="EMBL" id="WNG48326.1"/>
    </source>
</evidence>
<dbReference type="Proteomes" id="UP001611383">
    <property type="component" value="Chromosome"/>
</dbReference>
<dbReference type="InterPro" id="IPR015943">
    <property type="entry name" value="WD40/YVTN_repeat-like_dom_sf"/>
</dbReference>
<dbReference type="Gene3D" id="2.130.10.10">
    <property type="entry name" value="YVTN repeat-like/Quinoprotein amine dehydrogenase"/>
    <property type="match status" value="2"/>
</dbReference>
<sequence>MDPPRRWQTRYTVILATLVACIASTPRSALATDSAPRTSPRAFELSSEGTALEHSVIFAGAVLDAPPARLTQLFPERYSEIPGVFTFRGGPTRTGGSWGTCPLRERKLEVAWIATTGRSRSHWGGGAGWTGQPAIVQWPAVIRHSMGRLGPRRFEDGFVEVIQGSLDGSVYFLDLRTGRPTRRPISTGNPIKGSVSLDPRGYPLLFVGQGIPESKPIGLRVYNLITHQQIFFLPGRDAKSPRKGWGAFDSSGLLNRSTDSYIVGGENGLFYVLRLNTDFDSIALTLKVRPEVLRYRYAPPGGRHYGIENSLSVVGNLALFADNGGTLQALDLRTFKPVWAFAAGDDTDASLAVELEEDRPVLYTGTEVDKTGPRGQSWLRKLDGLTGKVLWERAYPCQGAREPKKIDAGVFATPLVGTGDVAGQVVFTLSRCPNFSSGLMVALDKATGAELWRRPLAHFAWSSPTACRDEQGHSFILQGDISGQVHLLDARTGEALHSLQLKGGIEASPAVFNDMAVLATRGEWIYGLRLR</sequence>
<keyword evidence="1" id="KW-0732">Signal</keyword>
<evidence type="ECO:0000256" key="1">
    <source>
        <dbReference type="SAM" id="SignalP"/>
    </source>
</evidence>
<feature type="domain" description="Pyrrolo-quinoline quinone repeat" evidence="2">
    <location>
        <begin position="439"/>
        <end position="525"/>
    </location>
</feature>
<feature type="signal peptide" evidence="1">
    <location>
        <begin position="1"/>
        <end position="31"/>
    </location>
</feature>
<dbReference type="InterPro" id="IPR018391">
    <property type="entry name" value="PQQ_b-propeller_rpt"/>
</dbReference>
<proteinExistence type="predicted"/>
<dbReference type="InterPro" id="IPR002372">
    <property type="entry name" value="PQQ_rpt_dom"/>
</dbReference>
<dbReference type="RefSeq" id="WP_395805695.1">
    <property type="nucleotide sequence ID" value="NZ_CP043494.1"/>
</dbReference>
<dbReference type="InterPro" id="IPR011047">
    <property type="entry name" value="Quinoprotein_ADH-like_sf"/>
</dbReference>
<gene>
    <name evidence="3" type="ORF">F0U60_32500</name>
</gene>
<dbReference type="Pfam" id="PF13360">
    <property type="entry name" value="PQQ_2"/>
    <property type="match status" value="1"/>
</dbReference>
<keyword evidence="4" id="KW-1185">Reference proteome</keyword>
<dbReference type="SMART" id="SM00564">
    <property type="entry name" value="PQQ"/>
    <property type="match status" value="4"/>
</dbReference>
<dbReference type="PANTHER" id="PTHR34512">
    <property type="entry name" value="CELL SURFACE PROTEIN"/>
    <property type="match status" value="1"/>
</dbReference>